<evidence type="ECO:0000313" key="1">
    <source>
        <dbReference type="EMBL" id="MBW7461254.1"/>
    </source>
</evidence>
<dbReference type="SUPFAM" id="SSF50814">
    <property type="entry name" value="Lipocalins"/>
    <property type="match status" value="1"/>
</dbReference>
<feature type="non-terminal residue" evidence="1">
    <location>
        <position position="138"/>
    </location>
</feature>
<dbReference type="Pfam" id="PF09148">
    <property type="entry name" value="DUF1934"/>
    <property type="match status" value="1"/>
</dbReference>
<evidence type="ECO:0000313" key="2">
    <source>
        <dbReference type="Proteomes" id="UP001519887"/>
    </source>
</evidence>
<reference evidence="1 2" key="1">
    <citation type="submission" date="2021-07" db="EMBL/GenBank/DDBJ databases">
        <title>Paenibacillus radiodurans sp. nov., isolated from the southeastern edge of Tengger Desert.</title>
        <authorList>
            <person name="Zhang G."/>
        </authorList>
    </citation>
    <scope>NUCLEOTIDE SEQUENCE [LARGE SCALE GENOMIC DNA]</scope>
    <source>
        <strain evidence="1 2">CCM 7311</strain>
    </source>
</reference>
<keyword evidence="2" id="KW-1185">Reference proteome</keyword>
<proteinExistence type="predicted"/>
<dbReference type="Gene3D" id="2.40.128.20">
    <property type="match status" value="1"/>
</dbReference>
<accession>A0ABS7CJW0</accession>
<sequence>MTGRAKVRIKLTSELDGEQQKHAFIGEWFRKDRTVYVRYDESDENGQVRTVVRWREGELSVKRHGDVESDQSFAAGARRLGHYASTHIRFQLETDTTLLWMQCGDMAQAEPADEPLAPTLPMLLEWHYRLWVDEQPSG</sequence>
<organism evidence="1 2">
    <name type="scientific">Paenibacillus sepulcri</name>
    <dbReference type="NCBI Taxonomy" id="359917"/>
    <lineage>
        <taxon>Bacteria</taxon>
        <taxon>Bacillati</taxon>
        <taxon>Bacillota</taxon>
        <taxon>Bacilli</taxon>
        <taxon>Bacillales</taxon>
        <taxon>Paenibacillaceae</taxon>
        <taxon>Paenibacillus</taxon>
    </lineage>
</organism>
<dbReference type="Proteomes" id="UP001519887">
    <property type="component" value="Unassembled WGS sequence"/>
</dbReference>
<dbReference type="InterPro" id="IPR012674">
    <property type="entry name" value="Calycin"/>
</dbReference>
<dbReference type="EMBL" id="JAHZIK010002802">
    <property type="protein sequence ID" value="MBW7461254.1"/>
    <property type="molecule type" value="Genomic_DNA"/>
</dbReference>
<protein>
    <submittedName>
        <fullName evidence="1">DUF1934 domain-containing protein</fullName>
    </submittedName>
</protein>
<name>A0ABS7CJW0_9BACL</name>
<gene>
    <name evidence="1" type="ORF">K0U00_45080</name>
</gene>
<dbReference type="InterPro" id="IPR015231">
    <property type="entry name" value="DUF1934"/>
</dbReference>
<comment type="caution">
    <text evidence="1">The sequence shown here is derived from an EMBL/GenBank/DDBJ whole genome shotgun (WGS) entry which is preliminary data.</text>
</comment>